<gene>
    <name evidence="1" type="ORF">METZ01_LOCUS10301</name>
</gene>
<dbReference type="EMBL" id="UINC01000557">
    <property type="protein sequence ID" value="SUZ57447.1"/>
    <property type="molecule type" value="Genomic_DNA"/>
</dbReference>
<proteinExistence type="predicted"/>
<name>A0A381NSF5_9ZZZZ</name>
<accession>A0A381NSF5</accession>
<dbReference type="AlphaFoldDB" id="A0A381NSF5"/>
<organism evidence="1">
    <name type="scientific">marine metagenome</name>
    <dbReference type="NCBI Taxonomy" id="408172"/>
    <lineage>
        <taxon>unclassified sequences</taxon>
        <taxon>metagenomes</taxon>
        <taxon>ecological metagenomes</taxon>
    </lineage>
</organism>
<reference evidence="1" key="1">
    <citation type="submission" date="2018-05" db="EMBL/GenBank/DDBJ databases">
        <authorList>
            <person name="Lanie J.A."/>
            <person name="Ng W.-L."/>
            <person name="Kazmierczak K.M."/>
            <person name="Andrzejewski T.M."/>
            <person name="Davidsen T.M."/>
            <person name="Wayne K.J."/>
            <person name="Tettelin H."/>
            <person name="Glass J.I."/>
            <person name="Rusch D."/>
            <person name="Podicherti R."/>
            <person name="Tsui H.-C.T."/>
            <person name="Winkler M.E."/>
        </authorList>
    </citation>
    <scope>NUCLEOTIDE SEQUENCE</scope>
</reference>
<sequence>MVLGFAIVPVVHDTVPTIYHPE</sequence>
<evidence type="ECO:0000313" key="1">
    <source>
        <dbReference type="EMBL" id="SUZ57447.1"/>
    </source>
</evidence>
<protein>
    <submittedName>
        <fullName evidence="1">Uncharacterized protein</fullName>
    </submittedName>
</protein>